<dbReference type="EMBL" id="CAKOGL010000010">
    <property type="protein sequence ID" value="CAH2091224.1"/>
    <property type="molecule type" value="Genomic_DNA"/>
</dbReference>
<organism evidence="2 3">
    <name type="scientific">Euphydryas editha</name>
    <name type="common">Edith's checkerspot</name>
    <dbReference type="NCBI Taxonomy" id="104508"/>
    <lineage>
        <taxon>Eukaryota</taxon>
        <taxon>Metazoa</taxon>
        <taxon>Ecdysozoa</taxon>
        <taxon>Arthropoda</taxon>
        <taxon>Hexapoda</taxon>
        <taxon>Insecta</taxon>
        <taxon>Pterygota</taxon>
        <taxon>Neoptera</taxon>
        <taxon>Endopterygota</taxon>
        <taxon>Lepidoptera</taxon>
        <taxon>Glossata</taxon>
        <taxon>Ditrysia</taxon>
        <taxon>Papilionoidea</taxon>
        <taxon>Nymphalidae</taxon>
        <taxon>Nymphalinae</taxon>
        <taxon>Euphydryas</taxon>
    </lineage>
</organism>
<evidence type="ECO:0000313" key="3">
    <source>
        <dbReference type="Proteomes" id="UP001153954"/>
    </source>
</evidence>
<reference evidence="2" key="1">
    <citation type="submission" date="2022-03" db="EMBL/GenBank/DDBJ databases">
        <authorList>
            <person name="Tunstrom K."/>
        </authorList>
    </citation>
    <scope>NUCLEOTIDE SEQUENCE</scope>
</reference>
<sequence length="87" mass="10235">MERILSNQLLAYLEENDLLSDRQYSFRRKRSTGDLLAYATHIWSKTREIWRSHSLDISKAFDTVWHDGLISKLPPYGLPHFALCLDI</sequence>
<dbReference type="Pfam" id="PF00078">
    <property type="entry name" value="RVT_1"/>
    <property type="match status" value="1"/>
</dbReference>
<keyword evidence="3" id="KW-1185">Reference proteome</keyword>
<accession>A0AAU9U0C0</accession>
<proteinExistence type="predicted"/>
<gene>
    <name evidence="2" type="ORF">EEDITHA_LOCUS7107</name>
</gene>
<evidence type="ECO:0000259" key="1">
    <source>
        <dbReference type="Pfam" id="PF00078"/>
    </source>
</evidence>
<feature type="domain" description="Reverse transcriptase" evidence="1">
    <location>
        <begin position="2"/>
        <end position="79"/>
    </location>
</feature>
<dbReference type="AlphaFoldDB" id="A0AAU9U0C0"/>
<comment type="caution">
    <text evidence="2">The sequence shown here is derived from an EMBL/GenBank/DDBJ whole genome shotgun (WGS) entry which is preliminary data.</text>
</comment>
<name>A0AAU9U0C0_EUPED</name>
<dbReference type="InterPro" id="IPR000477">
    <property type="entry name" value="RT_dom"/>
</dbReference>
<evidence type="ECO:0000313" key="2">
    <source>
        <dbReference type="EMBL" id="CAH2091224.1"/>
    </source>
</evidence>
<protein>
    <recommendedName>
        <fullName evidence="1">Reverse transcriptase domain-containing protein</fullName>
    </recommendedName>
</protein>
<dbReference type="Proteomes" id="UP001153954">
    <property type="component" value="Unassembled WGS sequence"/>
</dbReference>